<evidence type="ECO:0000313" key="7">
    <source>
        <dbReference type="EMBL" id="USC46507.1"/>
    </source>
</evidence>
<organism evidence="6">
    <name type="scientific">Streptomyces filamentosus</name>
    <name type="common">Streptomyces roseosporus</name>
    <dbReference type="NCBI Taxonomy" id="67294"/>
    <lineage>
        <taxon>Bacteria</taxon>
        <taxon>Bacillati</taxon>
        <taxon>Actinomycetota</taxon>
        <taxon>Actinomycetes</taxon>
        <taxon>Kitasatosporales</taxon>
        <taxon>Streptomycetaceae</taxon>
        <taxon>Streptomyces</taxon>
    </lineage>
</organism>
<dbReference type="Proteomes" id="UP001056079">
    <property type="component" value="Chromosome"/>
</dbReference>
<name>A0A2U9I6E9_STRFL</name>
<evidence type="ECO:0000256" key="4">
    <source>
        <dbReference type="PROSITE-ProRule" id="PRU00335"/>
    </source>
</evidence>
<gene>
    <name evidence="7" type="ORF">K7395_07030</name>
</gene>
<dbReference type="GO" id="GO:0045892">
    <property type="term" value="P:negative regulation of DNA-templated transcription"/>
    <property type="evidence" value="ECO:0007669"/>
    <property type="project" value="InterPro"/>
</dbReference>
<dbReference type="RefSeq" id="WP_006128119.1">
    <property type="nucleotide sequence ID" value="NZ_CP098609.1"/>
</dbReference>
<evidence type="ECO:0000256" key="1">
    <source>
        <dbReference type="ARBA" id="ARBA00023015"/>
    </source>
</evidence>
<reference evidence="7" key="2">
    <citation type="submission" date="2021-08" db="EMBL/GenBank/DDBJ databases">
        <title>DNA methylation of m4C regulates biosynthesis of daptomycin in Streptomyces roseosporus L30.</title>
        <authorList>
            <person name="Fang J.-L."/>
        </authorList>
    </citation>
    <scope>NUCLEOTIDE SEQUENCE</scope>
    <source>
        <strain evidence="7">L30</strain>
    </source>
</reference>
<feature type="DNA-binding region" description="H-T-H motif" evidence="4">
    <location>
        <begin position="55"/>
        <end position="74"/>
    </location>
</feature>
<reference evidence="6" key="1">
    <citation type="journal article" date="2018" name="ChemBioChem">
        <title>Auroramycin, a potent antibiotic from Streptomyces roseosporus by CRISPR-Cas9 activation.</title>
        <authorList>
            <person name="Zhao H."/>
            <person name="Lim Y.H."/>
            <person name="Wong F.T."/>
            <person name="Yeo W.L."/>
            <person name="Ching K.C."/>
            <person name="Lim Y.W."/>
            <person name="Heng E."/>
            <person name="Chen S."/>
            <person name="Tsai D.J."/>
            <person name="Lauderdale T.L."/>
            <person name="Shia K.S."/>
            <person name="Ho Y.S."/>
            <person name="Hoon S."/>
            <person name="Ang E.L."/>
            <person name="Zhang M.M."/>
        </authorList>
    </citation>
    <scope>NUCLEOTIDE SEQUENCE</scope>
    <source>
        <strain evidence="6">NRRL 15998</strain>
    </source>
</reference>
<dbReference type="PANTHER" id="PTHR30055:SF151">
    <property type="entry name" value="TRANSCRIPTIONAL REGULATORY PROTEIN"/>
    <property type="match status" value="1"/>
</dbReference>
<dbReference type="GO" id="GO:0003700">
    <property type="term" value="F:DNA-binding transcription factor activity"/>
    <property type="evidence" value="ECO:0007669"/>
    <property type="project" value="TreeGrafter"/>
</dbReference>
<dbReference type="InterPro" id="IPR050109">
    <property type="entry name" value="HTH-type_TetR-like_transc_reg"/>
</dbReference>
<dbReference type="AlphaFoldDB" id="A0A2U9I6E9"/>
<evidence type="ECO:0000256" key="2">
    <source>
        <dbReference type="ARBA" id="ARBA00023125"/>
    </source>
</evidence>
<dbReference type="Pfam" id="PF00440">
    <property type="entry name" value="TetR_N"/>
    <property type="match status" value="1"/>
</dbReference>
<keyword evidence="1" id="KW-0805">Transcription regulation</keyword>
<evidence type="ECO:0000313" key="6">
    <source>
        <dbReference type="EMBL" id="AWR88400.1"/>
    </source>
</evidence>
<dbReference type="Pfam" id="PF02909">
    <property type="entry name" value="TetR_C_1"/>
    <property type="match status" value="1"/>
</dbReference>
<dbReference type="PROSITE" id="PS50977">
    <property type="entry name" value="HTH_TETR_2"/>
    <property type="match status" value="1"/>
</dbReference>
<keyword evidence="2 4" id="KW-0238">DNA-binding</keyword>
<keyword evidence="3" id="KW-0804">Transcription</keyword>
<dbReference type="InterPro" id="IPR009057">
    <property type="entry name" value="Homeodomain-like_sf"/>
</dbReference>
<dbReference type="Gene3D" id="1.10.357.10">
    <property type="entry name" value="Tetracycline Repressor, domain 2"/>
    <property type="match status" value="1"/>
</dbReference>
<dbReference type="EMBL" id="MH101993">
    <property type="protein sequence ID" value="AWR88400.1"/>
    <property type="molecule type" value="Genomic_DNA"/>
</dbReference>
<dbReference type="SUPFAM" id="SSF46689">
    <property type="entry name" value="Homeodomain-like"/>
    <property type="match status" value="1"/>
</dbReference>
<evidence type="ECO:0000313" key="8">
    <source>
        <dbReference type="Proteomes" id="UP001056079"/>
    </source>
</evidence>
<keyword evidence="8" id="KW-1185">Reference proteome</keyword>
<proteinExistence type="predicted"/>
<dbReference type="EMBL" id="CP098609">
    <property type="protein sequence ID" value="USC46507.1"/>
    <property type="molecule type" value="Genomic_DNA"/>
</dbReference>
<dbReference type="GO" id="GO:0000976">
    <property type="term" value="F:transcription cis-regulatory region binding"/>
    <property type="evidence" value="ECO:0007669"/>
    <property type="project" value="TreeGrafter"/>
</dbReference>
<protein>
    <submittedName>
        <fullName evidence="6">Putative TetR family transcriptional regulator</fullName>
    </submittedName>
    <submittedName>
        <fullName evidence="7">TetR/AcrR family transcriptional regulator</fullName>
    </submittedName>
</protein>
<dbReference type="InterPro" id="IPR036271">
    <property type="entry name" value="Tet_transcr_reg_TetR-rel_C_sf"/>
</dbReference>
<accession>A0A2U9I6E9</accession>
<sequence>MTPERKAKAPQPTSVELLWGARNKPTRGPRPGLSLEVIAKAAIEIADEEGLEGLSMQSVASRLAYTAMSLYRYVSGKEQLVDVIYDTALGLPRPAPESGDWRAGVHDWVWGMLGVYKAHPWLLRVTTNSPPLGPNQLAWFEALLHHVSGIGLDEEEVLHLVIFVTCAVRDLARTSSELAQGTQQSGVPVEEMAQDYARAMQDLVGEAHLPVLSKMVAAGTFEPGDGEYNDIMPSLEFGLQRLLDGVDGYISARGR</sequence>
<evidence type="ECO:0000256" key="3">
    <source>
        <dbReference type="ARBA" id="ARBA00023163"/>
    </source>
</evidence>
<evidence type="ECO:0000259" key="5">
    <source>
        <dbReference type="PROSITE" id="PS50977"/>
    </source>
</evidence>
<feature type="domain" description="HTH tetR-type" evidence="5">
    <location>
        <begin position="32"/>
        <end position="92"/>
    </location>
</feature>
<dbReference type="PANTHER" id="PTHR30055">
    <property type="entry name" value="HTH-TYPE TRANSCRIPTIONAL REGULATOR RUTR"/>
    <property type="match status" value="1"/>
</dbReference>
<dbReference type="InterPro" id="IPR004111">
    <property type="entry name" value="Repressor_TetR_C"/>
</dbReference>
<dbReference type="SUPFAM" id="SSF48498">
    <property type="entry name" value="Tetracyclin repressor-like, C-terminal domain"/>
    <property type="match status" value="1"/>
</dbReference>
<dbReference type="Gene3D" id="1.10.10.60">
    <property type="entry name" value="Homeodomain-like"/>
    <property type="match status" value="1"/>
</dbReference>
<dbReference type="InterPro" id="IPR001647">
    <property type="entry name" value="HTH_TetR"/>
</dbReference>